<evidence type="ECO:0008006" key="3">
    <source>
        <dbReference type="Google" id="ProtNLM"/>
    </source>
</evidence>
<accession>A0A2T0KGF0</accession>
<evidence type="ECO:0000313" key="2">
    <source>
        <dbReference type="Proteomes" id="UP000239415"/>
    </source>
</evidence>
<evidence type="ECO:0000313" key="1">
    <source>
        <dbReference type="EMBL" id="PRX22513.1"/>
    </source>
</evidence>
<dbReference type="EMBL" id="PVMZ01000004">
    <property type="protein sequence ID" value="PRX22513.1"/>
    <property type="molecule type" value="Genomic_DNA"/>
</dbReference>
<name>A0A2T0KGF0_9ACTN</name>
<comment type="caution">
    <text evidence="1">The sequence shown here is derived from an EMBL/GenBank/DDBJ whole genome shotgun (WGS) entry which is preliminary data.</text>
</comment>
<dbReference type="Proteomes" id="UP000239415">
    <property type="component" value="Unassembled WGS sequence"/>
</dbReference>
<gene>
    <name evidence="1" type="ORF">CLV67_10440</name>
</gene>
<dbReference type="Gene3D" id="3.90.70.10">
    <property type="entry name" value="Cysteine proteinases"/>
    <property type="match status" value="1"/>
</dbReference>
<dbReference type="OrthoDB" id="461196at2"/>
<dbReference type="RefSeq" id="WP_106317242.1">
    <property type="nucleotide sequence ID" value="NZ_BOMO01000190.1"/>
</dbReference>
<protein>
    <recommendedName>
        <fullName evidence="3">Peptidase C39-like protein</fullName>
    </recommendedName>
</protein>
<reference evidence="1 2" key="1">
    <citation type="submission" date="2018-03" db="EMBL/GenBank/DDBJ databases">
        <title>Genomic Encyclopedia of Archaeal and Bacterial Type Strains, Phase II (KMG-II): from individual species to whole genera.</title>
        <authorList>
            <person name="Goeker M."/>
        </authorList>
    </citation>
    <scope>NUCLEOTIDE SEQUENCE [LARGE SCALE GENOMIC DNA]</scope>
    <source>
        <strain evidence="1 2">DSM 43146</strain>
    </source>
</reference>
<organism evidence="1 2">
    <name type="scientific">Actinoplanes italicus</name>
    <dbReference type="NCBI Taxonomy" id="113567"/>
    <lineage>
        <taxon>Bacteria</taxon>
        <taxon>Bacillati</taxon>
        <taxon>Actinomycetota</taxon>
        <taxon>Actinomycetes</taxon>
        <taxon>Micromonosporales</taxon>
        <taxon>Micromonosporaceae</taxon>
        <taxon>Actinoplanes</taxon>
    </lineage>
</organism>
<sequence>MTDHDDWTDALQPFLPEAPLDLPGVDNLLPDIGFDLPEPEGMLPFFDTPAPVGGVALVNGGQLVGDPVGDAEHWFNQAANGYCVPSSIAQIVSEYTGVHHADESAFVARANALNLFTVGPDGVPSMGVDGAHALLEDAGVPASIEVGIGVDTLVGYLAEGRRVMLAVDSDEIWYGTEDQAAADHAVVLTGIDTARGVAILSDPGTPGGNMMEVPLDVLTDAWADGGNTALVCDQPPGAPDFPAALDEPLIDIVPAMMPAHALPSAVPGAGQVETVVSWLVERPYVVLPVLLAGGAVLARRL</sequence>
<keyword evidence="2" id="KW-1185">Reference proteome</keyword>
<proteinExistence type="predicted"/>
<dbReference type="AlphaFoldDB" id="A0A2T0KGF0"/>